<organism evidence="1 2">
    <name type="scientific">Ramlibacter pallidus</name>
    <dbReference type="NCBI Taxonomy" id="2780087"/>
    <lineage>
        <taxon>Bacteria</taxon>
        <taxon>Pseudomonadati</taxon>
        <taxon>Pseudomonadota</taxon>
        <taxon>Betaproteobacteria</taxon>
        <taxon>Burkholderiales</taxon>
        <taxon>Comamonadaceae</taxon>
        <taxon>Ramlibacter</taxon>
    </lineage>
</organism>
<gene>
    <name evidence="1" type="ORF">IM787_19225</name>
</gene>
<evidence type="ECO:0008006" key="3">
    <source>
        <dbReference type="Google" id="ProtNLM"/>
    </source>
</evidence>
<accession>A0ABR9S855</accession>
<dbReference type="NCBIfam" id="TIGR01451">
    <property type="entry name" value="B_ant_repeat"/>
    <property type="match status" value="1"/>
</dbReference>
<dbReference type="Proteomes" id="UP000806285">
    <property type="component" value="Unassembled WGS sequence"/>
</dbReference>
<name>A0ABR9S855_9BURK</name>
<evidence type="ECO:0000313" key="1">
    <source>
        <dbReference type="EMBL" id="MBE7369703.1"/>
    </source>
</evidence>
<comment type="caution">
    <text evidence="1">The sequence shown here is derived from an EMBL/GenBank/DDBJ whole genome shotgun (WGS) entry which is preliminary data.</text>
</comment>
<evidence type="ECO:0000313" key="2">
    <source>
        <dbReference type="Proteomes" id="UP000806285"/>
    </source>
</evidence>
<dbReference type="EMBL" id="JADDIV010000005">
    <property type="protein sequence ID" value="MBE7369703.1"/>
    <property type="molecule type" value="Genomic_DNA"/>
</dbReference>
<keyword evidence="2" id="KW-1185">Reference proteome</keyword>
<dbReference type="InterPro" id="IPR047589">
    <property type="entry name" value="DUF11_rpt"/>
</dbReference>
<sequence length="141" mass="14724">MTSTLVAKRVETVSGKVVLNPADSGKPGDLVEYSGTYRNEGRNGVEKLVATIPVPAGTTFVAGSAQPAAAQASTDGTRFAALPLMRTVRLPDGTSRQEPVPLSEYRFVRWELGTLAAGTDAVVKLRVRIDAVAATTAAAKP</sequence>
<protein>
    <recommendedName>
        <fullName evidence="3">DUF11 domain-containing protein</fullName>
    </recommendedName>
</protein>
<reference evidence="1 2" key="1">
    <citation type="submission" date="2020-10" db="EMBL/GenBank/DDBJ databases">
        <title>Ramlibacter sp. HM2 16S ribosomal RNA gene Genome sequencing and assembly.</title>
        <authorList>
            <person name="Kang M."/>
        </authorList>
    </citation>
    <scope>NUCLEOTIDE SEQUENCE [LARGE SCALE GENOMIC DNA]</scope>
    <source>
        <strain evidence="1 2">HM2</strain>
    </source>
</reference>
<dbReference type="RefSeq" id="WP_193678311.1">
    <property type="nucleotide sequence ID" value="NZ_JADDIV010000005.1"/>
</dbReference>
<proteinExistence type="predicted"/>